<sequence>TPRKMRENMGSGGEDGNPENMGKEGESWDLCLFIGVSLGPYTLGTRRRSGTPTGAWCTWPPSPACSRWRSTCSSTASCSGCLPRTQRSPATSTRPSRSSSPWCWAWSPTRQTAGAGSWWPRTWGTSARSRPTTSRRSGSSQHRRRGAEPPLRVRQAAAEREDRDRGEHRGRHGGEALLLRGPTTSGSPASRRASGAASRTTPRRAQAAAGPSGPRPCRSPRRRRRPASGELRRSRRRGVSGPLAGPFPEEPARAQGVRDGSGAAGAGPAGARALLGARGRRAARRGHGCLGSALDPPGAPPAPPWARPAFQGGGGGTWELPSRRPQCTGWPGSARAGRRSGSARLTASPRAGQVLRLARLRNKPGGLHGCAVCARGGACWAAGPSH</sequence>
<name>A0ABN9WTF9_9DINO</name>
<protein>
    <submittedName>
        <fullName evidence="2">Uncharacterized protein</fullName>
    </submittedName>
</protein>
<keyword evidence="3" id="KW-1185">Reference proteome</keyword>
<feature type="compositionally biased region" description="Low complexity" evidence="1">
    <location>
        <begin position="183"/>
        <end position="216"/>
    </location>
</feature>
<evidence type="ECO:0000313" key="2">
    <source>
        <dbReference type="EMBL" id="CAK0888563.1"/>
    </source>
</evidence>
<accession>A0ABN9WTF9</accession>
<gene>
    <name evidence="2" type="ORF">PCOR1329_LOCUS69334</name>
</gene>
<feature type="region of interest" description="Disordered" evidence="1">
    <location>
        <begin position="1"/>
        <end position="23"/>
    </location>
</feature>
<feature type="compositionally biased region" description="Low complexity" evidence="1">
    <location>
        <begin position="125"/>
        <end position="140"/>
    </location>
</feature>
<feature type="region of interest" description="Disordered" evidence="1">
    <location>
        <begin position="74"/>
        <end position="269"/>
    </location>
</feature>
<feature type="compositionally biased region" description="Low complexity" evidence="1">
    <location>
        <begin position="332"/>
        <end position="344"/>
    </location>
</feature>
<proteinExistence type="predicted"/>
<evidence type="ECO:0000256" key="1">
    <source>
        <dbReference type="SAM" id="MobiDB-lite"/>
    </source>
</evidence>
<comment type="caution">
    <text evidence="2">The sequence shown here is derived from an EMBL/GenBank/DDBJ whole genome shotgun (WGS) entry which is preliminary data.</text>
</comment>
<feature type="non-terminal residue" evidence="2">
    <location>
        <position position="1"/>
    </location>
</feature>
<feature type="compositionally biased region" description="Pro residues" evidence="1">
    <location>
        <begin position="297"/>
        <end position="306"/>
    </location>
</feature>
<evidence type="ECO:0000313" key="3">
    <source>
        <dbReference type="Proteomes" id="UP001189429"/>
    </source>
</evidence>
<dbReference type="Proteomes" id="UP001189429">
    <property type="component" value="Unassembled WGS sequence"/>
</dbReference>
<feature type="compositionally biased region" description="Low complexity" evidence="1">
    <location>
        <begin position="74"/>
        <end position="109"/>
    </location>
</feature>
<organism evidence="2 3">
    <name type="scientific">Prorocentrum cordatum</name>
    <dbReference type="NCBI Taxonomy" id="2364126"/>
    <lineage>
        <taxon>Eukaryota</taxon>
        <taxon>Sar</taxon>
        <taxon>Alveolata</taxon>
        <taxon>Dinophyceae</taxon>
        <taxon>Prorocentrales</taxon>
        <taxon>Prorocentraceae</taxon>
        <taxon>Prorocentrum</taxon>
    </lineage>
</organism>
<reference evidence="2" key="1">
    <citation type="submission" date="2023-10" db="EMBL/GenBank/DDBJ databases">
        <authorList>
            <person name="Chen Y."/>
            <person name="Shah S."/>
            <person name="Dougan E. K."/>
            <person name="Thang M."/>
            <person name="Chan C."/>
        </authorList>
    </citation>
    <scope>NUCLEOTIDE SEQUENCE [LARGE SCALE GENOMIC DNA]</scope>
</reference>
<feature type="compositionally biased region" description="Basic and acidic residues" evidence="1">
    <location>
        <begin position="157"/>
        <end position="167"/>
    </location>
</feature>
<feature type="region of interest" description="Disordered" evidence="1">
    <location>
        <begin position="287"/>
        <end position="346"/>
    </location>
</feature>
<dbReference type="EMBL" id="CAUYUJ010019094">
    <property type="protein sequence ID" value="CAK0888563.1"/>
    <property type="molecule type" value="Genomic_DNA"/>
</dbReference>